<proteinExistence type="predicted"/>
<protein>
    <submittedName>
        <fullName evidence="1">Anaphase-promoting complex subunit 2</fullName>
    </submittedName>
</protein>
<sequence>MCIVQDMVAEESELFEDMANGGMIEDDEEEGVIYDEYVEDMAWEPLPVEAKAVYRTAQRRDADVLSLLVSIFDNKDMFVEEFEKHLAQQLLECADYEAQREIRQVEMMKLRFGDEALERCEVMLKDLADSKRTDQYVAEASERNGWEMPVHATIVSRQFWSSAPSEQFTMPAEMTTLRDQFSGVYESLRAARKLEWRDALGTVTLEIELEDRTLEVSAKPAQAAVLFAFGDKPGMTLAEVSQALECSEEFALPRIRFWQA</sequence>
<comment type="caution">
    <text evidence="1">The sequence shown here is derived from an EMBL/GenBank/DDBJ whole genome shotgun (WGS) entry which is preliminary data.</text>
</comment>
<feature type="non-terminal residue" evidence="1">
    <location>
        <position position="260"/>
    </location>
</feature>
<reference evidence="1" key="1">
    <citation type="submission" date="2022-07" db="EMBL/GenBank/DDBJ databases">
        <title>Phylogenomic reconstructions and comparative analyses of Kickxellomycotina fungi.</title>
        <authorList>
            <person name="Reynolds N.K."/>
            <person name="Stajich J.E."/>
            <person name="Barry K."/>
            <person name="Grigoriev I.V."/>
            <person name="Crous P."/>
            <person name="Smith M.E."/>
        </authorList>
    </citation>
    <scope>NUCLEOTIDE SEQUENCE</scope>
    <source>
        <strain evidence="1">NRRL 5244</strain>
    </source>
</reference>
<gene>
    <name evidence="1" type="primary">ANAPC2</name>
    <name evidence="1" type="ORF">FBU59_007188</name>
</gene>
<name>A0ACC1IXU5_9FUNG</name>
<dbReference type="Proteomes" id="UP001150603">
    <property type="component" value="Unassembled WGS sequence"/>
</dbReference>
<accession>A0ACC1IXU5</accession>
<keyword evidence="2" id="KW-1185">Reference proteome</keyword>
<evidence type="ECO:0000313" key="2">
    <source>
        <dbReference type="Proteomes" id="UP001150603"/>
    </source>
</evidence>
<dbReference type="EMBL" id="JANBPW010006751">
    <property type="protein sequence ID" value="KAJ1927769.1"/>
    <property type="molecule type" value="Genomic_DNA"/>
</dbReference>
<evidence type="ECO:0000313" key="1">
    <source>
        <dbReference type="EMBL" id="KAJ1927769.1"/>
    </source>
</evidence>
<organism evidence="1 2">
    <name type="scientific">Linderina macrospora</name>
    <dbReference type="NCBI Taxonomy" id="4868"/>
    <lineage>
        <taxon>Eukaryota</taxon>
        <taxon>Fungi</taxon>
        <taxon>Fungi incertae sedis</taxon>
        <taxon>Zoopagomycota</taxon>
        <taxon>Kickxellomycotina</taxon>
        <taxon>Kickxellomycetes</taxon>
        <taxon>Kickxellales</taxon>
        <taxon>Kickxellaceae</taxon>
        <taxon>Linderina</taxon>
    </lineage>
</organism>